<dbReference type="InterPro" id="IPR050352">
    <property type="entry name" value="ABCG_transporters"/>
</dbReference>
<feature type="transmembrane region" description="Helical" evidence="9">
    <location>
        <begin position="335"/>
        <end position="358"/>
    </location>
</feature>
<evidence type="ECO:0000256" key="2">
    <source>
        <dbReference type="ARBA" id="ARBA00005814"/>
    </source>
</evidence>
<comment type="caution">
    <text evidence="11">The sequence shown here is derived from an EMBL/GenBank/DDBJ whole genome shotgun (WGS) entry which is preliminary data.</text>
</comment>
<feature type="transmembrane region" description="Helical" evidence="9">
    <location>
        <begin position="390"/>
        <end position="410"/>
    </location>
</feature>
<feature type="domain" description="ABC transporter" evidence="10">
    <location>
        <begin position="1"/>
        <end position="211"/>
    </location>
</feature>
<keyword evidence="6" id="KW-0067">ATP-binding</keyword>
<evidence type="ECO:0000313" key="11">
    <source>
        <dbReference type="EMBL" id="KAI6646394.1"/>
    </source>
</evidence>
<evidence type="ECO:0000256" key="6">
    <source>
        <dbReference type="ARBA" id="ARBA00022840"/>
    </source>
</evidence>
<evidence type="ECO:0000259" key="10">
    <source>
        <dbReference type="PROSITE" id="PS50893"/>
    </source>
</evidence>
<evidence type="ECO:0000256" key="5">
    <source>
        <dbReference type="ARBA" id="ARBA00022741"/>
    </source>
</evidence>
<feature type="transmembrane region" description="Helical" evidence="9">
    <location>
        <begin position="448"/>
        <end position="466"/>
    </location>
</feature>
<dbReference type="PROSITE" id="PS00211">
    <property type="entry name" value="ABC_TRANSPORTER_1"/>
    <property type="match status" value="1"/>
</dbReference>
<accession>A0AAV7JC98</accession>
<dbReference type="SMART" id="SM00382">
    <property type="entry name" value="AAA"/>
    <property type="match status" value="1"/>
</dbReference>
<dbReference type="InterPro" id="IPR003593">
    <property type="entry name" value="AAA+_ATPase"/>
</dbReference>
<keyword evidence="12" id="KW-1185">Reference proteome</keyword>
<name>A0AAV7JC98_9METZ</name>
<evidence type="ECO:0000256" key="8">
    <source>
        <dbReference type="ARBA" id="ARBA00023136"/>
    </source>
</evidence>
<comment type="similarity">
    <text evidence="2">Belongs to the ABC transporter superfamily. ABCG family. Eye pigment precursor importer (TC 3.A.1.204) subfamily.</text>
</comment>
<dbReference type="GO" id="GO:0140359">
    <property type="term" value="F:ABC-type transporter activity"/>
    <property type="evidence" value="ECO:0007669"/>
    <property type="project" value="InterPro"/>
</dbReference>
<dbReference type="InterPro" id="IPR043926">
    <property type="entry name" value="ABCG_dom"/>
</dbReference>
<dbReference type="GO" id="GO:0016887">
    <property type="term" value="F:ATP hydrolysis activity"/>
    <property type="evidence" value="ECO:0007669"/>
    <property type="project" value="InterPro"/>
</dbReference>
<proteinExistence type="inferred from homology"/>
<evidence type="ECO:0000256" key="3">
    <source>
        <dbReference type="ARBA" id="ARBA00022448"/>
    </source>
</evidence>
<feature type="transmembrane region" description="Helical" evidence="9">
    <location>
        <begin position="537"/>
        <end position="559"/>
    </location>
</feature>
<dbReference type="Pfam" id="PF00005">
    <property type="entry name" value="ABC_tran"/>
    <property type="match status" value="1"/>
</dbReference>
<dbReference type="InterPro" id="IPR013525">
    <property type="entry name" value="ABC2_TM"/>
</dbReference>
<keyword evidence="3" id="KW-0813">Transport</keyword>
<dbReference type="Gene3D" id="3.40.50.300">
    <property type="entry name" value="P-loop containing nucleotide triphosphate hydrolases"/>
    <property type="match status" value="1"/>
</dbReference>
<evidence type="ECO:0000256" key="9">
    <source>
        <dbReference type="SAM" id="Phobius"/>
    </source>
</evidence>
<sequence length="605" mass="67881">MLAIMGPSGSGKTTLLNTLAGNASNVYGWINIEGQKATKPLQKRIGYVLQEDSFLANLTLRETLLFTAVLKMEGNISLRDKKSRVDEIIRALGLEACCNTIMGGPGQRGLSGGEKKRANIACEMLAEPSILLLDEPTSGLDSTYAFSMIKRLRSLCNMKGISIVASIHQPSSELFNSFDSLLALSLGHTVYSGPIDGVVGYLAKLGLPCPSYYNPADHLMDKSVEKDSSNKLRKLWDEKQDLVGSKINGFCDGLDSNQPVEHLSATYKFNLCQHTHYPTSWFIQFAAILWRTFKNSKTLILSSQMIFSMTAIGLVIGVTYFQLPHAEANINDRYGLMFFIIIHATFISAFNNLITFAAERNVLNKDRASGLYHISAYYAAKSIAELPIQFFLPSLFFNICYWLSGVAWLPDDLGLYFVYWLALLLLVTTGSSVGSFFGAYFVDPGISIIYLPVLVVAWLMFGGFFSRNFPIWLYWLTYLSPANYGFDAALQIVFTENMIIQCRPNNSFFVGCNKGLITNVTGLDVLANGDVTIDFPLWVNILVLVLTIVFFRTIAYLSIRFLNRPHNFITRTKQKITNFYWKQYNALKENLSYCCSRRHIYQTQV</sequence>
<feature type="transmembrane region" description="Helical" evidence="9">
    <location>
        <begin position="416"/>
        <end position="441"/>
    </location>
</feature>
<evidence type="ECO:0000313" key="12">
    <source>
        <dbReference type="Proteomes" id="UP001165289"/>
    </source>
</evidence>
<organism evidence="11 12">
    <name type="scientific">Oopsacas minuta</name>
    <dbReference type="NCBI Taxonomy" id="111878"/>
    <lineage>
        <taxon>Eukaryota</taxon>
        <taxon>Metazoa</taxon>
        <taxon>Porifera</taxon>
        <taxon>Hexactinellida</taxon>
        <taxon>Hexasterophora</taxon>
        <taxon>Lyssacinosida</taxon>
        <taxon>Leucopsacidae</taxon>
        <taxon>Oopsacas</taxon>
    </lineage>
</organism>
<reference evidence="11 12" key="1">
    <citation type="journal article" date="2023" name="BMC Biol.">
        <title>The compact genome of the sponge Oopsacas minuta (Hexactinellida) is lacking key metazoan core genes.</title>
        <authorList>
            <person name="Santini S."/>
            <person name="Schenkelaars Q."/>
            <person name="Jourda C."/>
            <person name="Duchesne M."/>
            <person name="Belahbib H."/>
            <person name="Rocher C."/>
            <person name="Selva M."/>
            <person name="Riesgo A."/>
            <person name="Vervoort M."/>
            <person name="Leys S.P."/>
            <person name="Kodjabachian L."/>
            <person name="Le Bivic A."/>
            <person name="Borchiellini C."/>
            <person name="Claverie J.M."/>
            <person name="Renard E."/>
        </authorList>
    </citation>
    <scope>NUCLEOTIDE SEQUENCE [LARGE SCALE GENOMIC DNA]</scope>
    <source>
        <strain evidence="11">SPO-2</strain>
    </source>
</reference>
<dbReference type="PROSITE" id="PS50893">
    <property type="entry name" value="ABC_TRANSPORTER_2"/>
    <property type="match status" value="1"/>
</dbReference>
<dbReference type="SUPFAM" id="SSF52540">
    <property type="entry name" value="P-loop containing nucleoside triphosphate hydrolases"/>
    <property type="match status" value="1"/>
</dbReference>
<gene>
    <name evidence="11" type="ORF">LOD99_12516</name>
</gene>
<keyword evidence="7 9" id="KW-1133">Transmembrane helix</keyword>
<dbReference type="PANTHER" id="PTHR48041">
    <property type="entry name" value="ABC TRANSPORTER G FAMILY MEMBER 28"/>
    <property type="match status" value="1"/>
</dbReference>
<dbReference type="Proteomes" id="UP001165289">
    <property type="component" value="Unassembled WGS sequence"/>
</dbReference>
<keyword evidence="4 9" id="KW-0812">Transmembrane</keyword>
<dbReference type="InterPro" id="IPR027417">
    <property type="entry name" value="P-loop_NTPase"/>
</dbReference>
<feature type="transmembrane region" description="Helical" evidence="9">
    <location>
        <begin position="305"/>
        <end position="323"/>
    </location>
</feature>
<keyword evidence="5" id="KW-0547">Nucleotide-binding</keyword>
<dbReference type="AlphaFoldDB" id="A0AAV7JC98"/>
<dbReference type="Pfam" id="PF01061">
    <property type="entry name" value="ABC2_membrane"/>
    <property type="match status" value="1"/>
</dbReference>
<evidence type="ECO:0000256" key="7">
    <source>
        <dbReference type="ARBA" id="ARBA00022989"/>
    </source>
</evidence>
<comment type="subcellular location">
    <subcellularLocation>
        <location evidence="1">Membrane</location>
        <topology evidence="1">Multi-pass membrane protein</topology>
    </subcellularLocation>
</comment>
<dbReference type="Pfam" id="PF19055">
    <property type="entry name" value="ABC2_membrane_7"/>
    <property type="match status" value="1"/>
</dbReference>
<dbReference type="PANTHER" id="PTHR48041:SF63">
    <property type="entry name" value="EARLY GENE AT 23, ISOFORM C"/>
    <property type="match status" value="1"/>
</dbReference>
<dbReference type="EMBL" id="JAKMXF010000354">
    <property type="protein sequence ID" value="KAI6646394.1"/>
    <property type="molecule type" value="Genomic_DNA"/>
</dbReference>
<evidence type="ECO:0000256" key="4">
    <source>
        <dbReference type="ARBA" id="ARBA00022692"/>
    </source>
</evidence>
<evidence type="ECO:0000256" key="1">
    <source>
        <dbReference type="ARBA" id="ARBA00004141"/>
    </source>
</evidence>
<dbReference type="InterPro" id="IPR017871">
    <property type="entry name" value="ABC_transporter-like_CS"/>
</dbReference>
<dbReference type="InterPro" id="IPR003439">
    <property type="entry name" value="ABC_transporter-like_ATP-bd"/>
</dbReference>
<dbReference type="GO" id="GO:0005524">
    <property type="term" value="F:ATP binding"/>
    <property type="evidence" value="ECO:0007669"/>
    <property type="project" value="UniProtKB-KW"/>
</dbReference>
<protein>
    <submittedName>
        <fullName evidence="11">ABC transporter G family member 21-like</fullName>
    </submittedName>
</protein>
<dbReference type="GO" id="GO:0005886">
    <property type="term" value="C:plasma membrane"/>
    <property type="evidence" value="ECO:0007669"/>
    <property type="project" value="TreeGrafter"/>
</dbReference>
<keyword evidence="8 9" id="KW-0472">Membrane</keyword>